<dbReference type="GeneID" id="42981702"/>
<gene>
    <name evidence="1" type="ORF">AYR53_05500</name>
</gene>
<proteinExistence type="predicted"/>
<sequence>MDKETYLEQLKQQLTPLKADECADVIDFYTEYIEDAELTTTEEITAKLGSPKRLARKTLADYSIRATEEEPTVTTPKHNAHLIWLILLAVMASPIAIPLALAIALFFALGILMFLLCCVLLLVLTLAAGVVSVFSIIAGASVLFSSFVTGIFYIGVGLAALGATILISLLGYLILKVLLQAGATLTKFLYQKIRQHSQRKVAAK</sequence>
<dbReference type="Pfam" id="PF22564">
    <property type="entry name" value="HAAS"/>
    <property type="match status" value="1"/>
</dbReference>
<organism evidence="1 2">
    <name type="scientific">Loigolactobacillus backii</name>
    <dbReference type="NCBI Taxonomy" id="375175"/>
    <lineage>
        <taxon>Bacteria</taxon>
        <taxon>Bacillati</taxon>
        <taxon>Bacillota</taxon>
        <taxon>Bacilli</taxon>
        <taxon>Lactobacillales</taxon>
        <taxon>Lactobacillaceae</taxon>
        <taxon>Loigolactobacillus</taxon>
    </lineage>
</organism>
<reference evidence="1 2" key="1">
    <citation type="submission" date="2016-03" db="EMBL/GenBank/DDBJ databases">
        <title>Pediococcus and Lactobacillus from brewery environment - whole genome sequencing and assembly.</title>
        <authorList>
            <person name="Behr J."/>
            <person name="Geissler A.J."/>
            <person name="Vogel R.F."/>
        </authorList>
    </citation>
    <scope>NUCLEOTIDE SEQUENCE [LARGE SCALE GENOMIC DNA]</scope>
    <source>
        <strain evidence="1 2">TMW 1.1989</strain>
    </source>
</reference>
<evidence type="ECO:0000313" key="1">
    <source>
        <dbReference type="EMBL" id="ANK62278.1"/>
    </source>
</evidence>
<protein>
    <submittedName>
        <fullName evidence="1">Uncharacterized protein</fullName>
    </submittedName>
</protein>
<accession>A0A192H1X4</accession>
<dbReference type="Proteomes" id="UP000078582">
    <property type="component" value="Chromosome"/>
</dbReference>
<keyword evidence="2" id="KW-1185">Reference proteome</keyword>
<dbReference type="AlphaFoldDB" id="A0A192H1X4"/>
<dbReference type="EMBL" id="CP014873">
    <property type="protein sequence ID" value="ANK62278.1"/>
    <property type="molecule type" value="Genomic_DNA"/>
</dbReference>
<dbReference type="OrthoDB" id="2242293at2"/>
<name>A0A192H1X4_9LACO</name>
<evidence type="ECO:0000313" key="2">
    <source>
        <dbReference type="Proteomes" id="UP000078582"/>
    </source>
</evidence>
<dbReference type="STRING" id="375175.AYR53_05500"/>
<dbReference type="KEGG" id="lbt:AYR52_08495"/>
<dbReference type="RefSeq" id="WP_068225602.1">
    <property type="nucleotide sequence ID" value="NZ_CP014623.1"/>
</dbReference>